<evidence type="ECO:0000256" key="2">
    <source>
        <dbReference type="ARBA" id="ARBA00023004"/>
    </source>
</evidence>
<gene>
    <name evidence="5" type="ORF">NITINOP_2285</name>
</gene>
<dbReference type="Pfam" id="PF12838">
    <property type="entry name" value="Fer4_7"/>
    <property type="match status" value="1"/>
</dbReference>
<evidence type="ECO:0000313" key="5">
    <source>
        <dbReference type="EMBL" id="CUQ67257.1"/>
    </source>
</evidence>
<evidence type="ECO:0000259" key="4">
    <source>
        <dbReference type="PROSITE" id="PS51379"/>
    </source>
</evidence>
<dbReference type="RefSeq" id="WP_062485454.1">
    <property type="nucleotide sequence ID" value="NZ_LN885086.1"/>
</dbReference>
<accession>A0A0S4KV86</accession>
<dbReference type="SUPFAM" id="SSF54862">
    <property type="entry name" value="4Fe-4S ferredoxins"/>
    <property type="match status" value="1"/>
</dbReference>
<proteinExistence type="predicted"/>
<keyword evidence="1" id="KW-0479">Metal-binding</keyword>
<dbReference type="NCBIfam" id="NF033683">
    <property type="entry name" value="di_4Fe-4S_YfhL"/>
    <property type="match status" value="1"/>
</dbReference>
<dbReference type="InterPro" id="IPR017900">
    <property type="entry name" value="4Fe4S_Fe_S_CS"/>
</dbReference>
<dbReference type="PROSITE" id="PS51379">
    <property type="entry name" value="4FE4S_FER_2"/>
    <property type="match status" value="1"/>
</dbReference>
<keyword evidence="2" id="KW-0408">Iron</keyword>
<dbReference type="AlphaFoldDB" id="A0A0S4KV86"/>
<evidence type="ECO:0000256" key="1">
    <source>
        <dbReference type="ARBA" id="ARBA00022723"/>
    </source>
</evidence>
<dbReference type="Proteomes" id="UP000066284">
    <property type="component" value="Chromosome 1"/>
</dbReference>
<dbReference type="EMBL" id="LN885086">
    <property type="protein sequence ID" value="CUQ67257.1"/>
    <property type="molecule type" value="Genomic_DNA"/>
</dbReference>
<evidence type="ECO:0000313" key="6">
    <source>
        <dbReference type="Proteomes" id="UP000066284"/>
    </source>
</evidence>
<organism evidence="5 6">
    <name type="scientific">Candidatus Nitrospira inopinata</name>
    <dbReference type="NCBI Taxonomy" id="1715989"/>
    <lineage>
        <taxon>Bacteria</taxon>
        <taxon>Pseudomonadati</taxon>
        <taxon>Nitrospirota</taxon>
        <taxon>Nitrospiria</taxon>
        <taxon>Nitrospirales</taxon>
        <taxon>Nitrospiraceae</taxon>
        <taxon>Nitrospira</taxon>
    </lineage>
</organism>
<dbReference type="STRING" id="1715989.NITINOP_2285"/>
<dbReference type="GO" id="GO:0051536">
    <property type="term" value="F:iron-sulfur cluster binding"/>
    <property type="evidence" value="ECO:0007669"/>
    <property type="project" value="UniProtKB-KW"/>
</dbReference>
<evidence type="ECO:0000256" key="3">
    <source>
        <dbReference type="ARBA" id="ARBA00023014"/>
    </source>
</evidence>
<dbReference type="GO" id="GO:0046872">
    <property type="term" value="F:metal ion binding"/>
    <property type="evidence" value="ECO:0007669"/>
    <property type="project" value="UniProtKB-KW"/>
</dbReference>
<dbReference type="InterPro" id="IPR047927">
    <property type="entry name" value="YfhL-like"/>
</dbReference>
<sequence>MALMINDHCIACDACLPACPNQAIFDRRSAAESKGYRVAGRLGIKDDIYVIAHERCTECVGHFEEPQCMSVCPIGECCVPDPERPESRIVLLERARRLHPNKTIDQDKVWAGVRG</sequence>
<name>A0A0S4KV86_9BACT</name>
<keyword evidence="3" id="KW-0411">Iron-sulfur</keyword>
<dbReference type="KEGG" id="nio:NITINOP_2285"/>
<dbReference type="Gene3D" id="3.30.70.20">
    <property type="match status" value="1"/>
</dbReference>
<dbReference type="PROSITE" id="PS00198">
    <property type="entry name" value="4FE4S_FER_1"/>
    <property type="match status" value="1"/>
</dbReference>
<dbReference type="InterPro" id="IPR017896">
    <property type="entry name" value="4Fe4S_Fe-S-bd"/>
</dbReference>
<protein>
    <submittedName>
        <fullName evidence="5">Uncharacterized ferredoxin-like protein HI_0527</fullName>
    </submittedName>
</protein>
<keyword evidence="6" id="KW-1185">Reference proteome</keyword>
<feature type="domain" description="4Fe-4S ferredoxin-type" evidence="4">
    <location>
        <begin position="1"/>
        <end position="29"/>
    </location>
</feature>
<dbReference type="OrthoDB" id="9803397at2"/>
<reference evidence="6" key="1">
    <citation type="submission" date="2015-09" db="EMBL/GenBank/DDBJ databases">
        <authorList>
            <person name="Daims H."/>
        </authorList>
    </citation>
    <scope>NUCLEOTIDE SEQUENCE [LARGE SCALE GENOMIC DNA]</scope>
</reference>